<name>A0A8J9YFM8_9NEOP</name>
<feature type="region of interest" description="Disordered" evidence="1">
    <location>
        <begin position="1"/>
        <end position="51"/>
    </location>
</feature>
<dbReference type="Proteomes" id="UP000838878">
    <property type="component" value="Chromosome 7"/>
</dbReference>
<feature type="compositionally biased region" description="Pro residues" evidence="1">
    <location>
        <begin position="26"/>
        <end position="44"/>
    </location>
</feature>
<dbReference type="EMBL" id="OV170227">
    <property type="protein sequence ID" value="CAH0729074.1"/>
    <property type="molecule type" value="Genomic_DNA"/>
</dbReference>
<protein>
    <submittedName>
        <fullName evidence="2">Uncharacterized protein</fullName>
    </submittedName>
</protein>
<evidence type="ECO:0000256" key="1">
    <source>
        <dbReference type="SAM" id="MobiDB-lite"/>
    </source>
</evidence>
<accession>A0A8J9YFM8</accession>
<proteinExistence type="predicted"/>
<dbReference type="AlphaFoldDB" id="A0A8J9YFM8"/>
<reference evidence="2" key="1">
    <citation type="submission" date="2021-12" db="EMBL/GenBank/DDBJ databases">
        <authorList>
            <person name="Martin H S."/>
        </authorList>
    </citation>
    <scope>NUCLEOTIDE SEQUENCE</scope>
</reference>
<keyword evidence="3" id="KW-1185">Reference proteome</keyword>
<evidence type="ECO:0000313" key="2">
    <source>
        <dbReference type="EMBL" id="CAH0729074.1"/>
    </source>
</evidence>
<gene>
    <name evidence="2" type="ORF">BINO364_LOCUS14224</name>
</gene>
<evidence type="ECO:0000313" key="3">
    <source>
        <dbReference type="Proteomes" id="UP000838878"/>
    </source>
</evidence>
<organism evidence="2 3">
    <name type="scientific">Brenthis ino</name>
    <name type="common">lesser marbled fritillary</name>
    <dbReference type="NCBI Taxonomy" id="405034"/>
    <lineage>
        <taxon>Eukaryota</taxon>
        <taxon>Metazoa</taxon>
        <taxon>Ecdysozoa</taxon>
        <taxon>Arthropoda</taxon>
        <taxon>Hexapoda</taxon>
        <taxon>Insecta</taxon>
        <taxon>Pterygota</taxon>
        <taxon>Neoptera</taxon>
        <taxon>Endopterygota</taxon>
        <taxon>Lepidoptera</taxon>
        <taxon>Glossata</taxon>
        <taxon>Ditrysia</taxon>
        <taxon>Papilionoidea</taxon>
        <taxon>Nymphalidae</taxon>
        <taxon>Heliconiinae</taxon>
        <taxon>Argynnini</taxon>
        <taxon>Brenthis</taxon>
    </lineage>
</organism>
<sequence length="123" mass="13412">MNQKTSWSGASGEGARKHVTGDASPGDPPARPPARPTARPPARPPALRTAARRMPFSFNLLRTSYRCGPCSCGSNKYVGNRILKSSESMNRQILVGRVPGTSKDAAAARRQTYKCMKRIKRLD</sequence>
<feature type="non-terminal residue" evidence="2">
    <location>
        <position position="123"/>
    </location>
</feature>